<evidence type="ECO:0000313" key="2">
    <source>
        <dbReference type="EnsemblProtists" id="PYU1_T009319"/>
    </source>
</evidence>
<dbReference type="EnsemblProtists" id="PYU1_T009319">
    <property type="protein sequence ID" value="PYU1_T009319"/>
    <property type="gene ID" value="PYU1_G009301"/>
</dbReference>
<reference evidence="2" key="3">
    <citation type="submission" date="2015-02" db="UniProtKB">
        <authorList>
            <consortium name="EnsemblProtists"/>
        </authorList>
    </citation>
    <scope>IDENTIFICATION</scope>
    <source>
        <strain evidence="2">DAOM BR144</strain>
    </source>
</reference>
<evidence type="ECO:0000256" key="1">
    <source>
        <dbReference type="SAM" id="MobiDB-lite"/>
    </source>
</evidence>
<dbReference type="VEuPathDB" id="FungiDB:PYU1_G009301"/>
<feature type="region of interest" description="Disordered" evidence="1">
    <location>
        <begin position="73"/>
        <end position="99"/>
    </location>
</feature>
<dbReference type="HOGENOM" id="CLU_146361_0_0_1"/>
<dbReference type="Proteomes" id="UP000019132">
    <property type="component" value="Unassembled WGS sequence"/>
</dbReference>
<reference evidence="3" key="2">
    <citation type="submission" date="2010-04" db="EMBL/GenBank/DDBJ databases">
        <authorList>
            <person name="Buell R."/>
            <person name="Hamilton J."/>
            <person name="Hostetler J."/>
        </authorList>
    </citation>
    <scope>NUCLEOTIDE SEQUENCE [LARGE SCALE GENOMIC DNA]</scope>
    <source>
        <strain evidence="3">DAOM:BR144</strain>
    </source>
</reference>
<name>K3WWH1_GLOUD</name>
<accession>K3WWH1</accession>
<feature type="compositionally biased region" description="Basic residues" evidence="1">
    <location>
        <begin position="90"/>
        <end position="99"/>
    </location>
</feature>
<proteinExistence type="predicted"/>
<evidence type="ECO:0000313" key="3">
    <source>
        <dbReference type="Proteomes" id="UP000019132"/>
    </source>
</evidence>
<feature type="compositionally biased region" description="Basic and acidic residues" evidence="1">
    <location>
        <begin position="78"/>
        <end position="88"/>
    </location>
</feature>
<protein>
    <submittedName>
        <fullName evidence="2">Uncharacterized protein</fullName>
    </submittedName>
</protein>
<sequence length="99" mass="11356">MPEKACIYGDWDDQAFPYEHAVYAVIAEGRSFSSLYDFRLTSIAHFQDTYHFAFRPWPIDGALTTGNELYVPPQIVDSPEKGKRELKPGPKPKHKRKKG</sequence>
<dbReference type="AlphaFoldDB" id="K3WWH1"/>
<dbReference type="EMBL" id="GL376632">
    <property type="status" value="NOT_ANNOTATED_CDS"/>
    <property type="molecule type" value="Genomic_DNA"/>
</dbReference>
<organism evidence="2 3">
    <name type="scientific">Globisporangium ultimum (strain ATCC 200006 / CBS 805.95 / DAOM BR144)</name>
    <name type="common">Pythium ultimum</name>
    <dbReference type="NCBI Taxonomy" id="431595"/>
    <lineage>
        <taxon>Eukaryota</taxon>
        <taxon>Sar</taxon>
        <taxon>Stramenopiles</taxon>
        <taxon>Oomycota</taxon>
        <taxon>Peronosporomycetes</taxon>
        <taxon>Pythiales</taxon>
        <taxon>Pythiaceae</taxon>
        <taxon>Globisporangium</taxon>
    </lineage>
</organism>
<dbReference type="InParanoid" id="K3WWH1"/>
<reference evidence="3" key="1">
    <citation type="journal article" date="2010" name="Genome Biol.">
        <title>Genome sequence of the necrotrophic plant pathogen Pythium ultimum reveals original pathogenicity mechanisms and effector repertoire.</title>
        <authorList>
            <person name="Levesque C.A."/>
            <person name="Brouwer H."/>
            <person name="Cano L."/>
            <person name="Hamilton J.P."/>
            <person name="Holt C."/>
            <person name="Huitema E."/>
            <person name="Raffaele S."/>
            <person name="Robideau G.P."/>
            <person name="Thines M."/>
            <person name="Win J."/>
            <person name="Zerillo M.M."/>
            <person name="Beakes G.W."/>
            <person name="Boore J.L."/>
            <person name="Busam D."/>
            <person name="Dumas B."/>
            <person name="Ferriera S."/>
            <person name="Fuerstenberg S.I."/>
            <person name="Gachon C.M."/>
            <person name="Gaulin E."/>
            <person name="Govers F."/>
            <person name="Grenville-Briggs L."/>
            <person name="Horner N."/>
            <person name="Hostetler J."/>
            <person name="Jiang R.H."/>
            <person name="Johnson J."/>
            <person name="Krajaejun T."/>
            <person name="Lin H."/>
            <person name="Meijer H.J."/>
            <person name="Moore B."/>
            <person name="Morris P."/>
            <person name="Phuntmart V."/>
            <person name="Puiu D."/>
            <person name="Shetty J."/>
            <person name="Stajich J.E."/>
            <person name="Tripathy S."/>
            <person name="Wawra S."/>
            <person name="van West P."/>
            <person name="Whitty B.R."/>
            <person name="Coutinho P.M."/>
            <person name="Henrissat B."/>
            <person name="Martin F."/>
            <person name="Thomas P.D."/>
            <person name="Tyler B.M."/>
            <person name="De Vries R.P."/>
            <person name="Kamoun S."/>
            <person name="Yandell M."/>
            <person name="Tisserat N."/>
            <person name="Buell C.R."/>
        </authorList>
    </citation>
    <scope>NUCLEOTIDE SEQUENCE</scope>
    <source>
        <strain evidence="3">DAOM:BR144</strain>
    </source>
</reference>
<keyword evidence="3" id="KW-1185">Reference proteome</keyword>